<reference evidence="2 3" key="1">
    <citation type="submission" date="2020-08" db="EMBL/GenBank/DDBJ databases">
        <title>Genomic Encyclopedia of Type Strains, Phase III (KMG-III): the genomes of soil and plant-associated and newly described type strains.</title>
        <authorList>
            <person name="Whitman W."/>
        </authorList>
    </citation>
    <scope>NUCLEOTIDE SEQUENCE [LARGE SCALE GENOMIC DNA]</scope>
    <source>
        <strain evidence="2 3">CECT 8654</strain>
    </source>
</reference>
<comment type="caution">
    <text evidence="2">The sequence shown here is derived from an EMBL/GenBank/DDBJ whole genome shotgun (WGS) entry which is preliminary data.</text>
</comment>
<gene>
    <name evidence="2" type="ORF">FHR99_000148</name>
</gene>
<dbReference type="RefSeq" id="WP_183408628.1">
    <property type="nucleotide sequence ID" value="NZ_JACHWY010000001.1"/>
</dbReference>
<accession>A0A7W4W2X5</accession>
<organism evidence="2 3">
    <name type="scientific">Litorivivens lipolytica</name>
    <dbReference type="NCBI Taxonomy" id="1524264"/>
    <lineage>
        <taxon>Bacteria</taxon>
        <taxon>Pseudomonadati</taxon>
        <taxon>Pseudomonadota</taxon>
        <taxon>Gammaproteobacteria</taxon>
        <taxon>Litorivivens</taxon>
    </lineage>
</organism>
<feature type="compositionally biased region" description="Basic and acidic residues" evidence="1">
    <location>
        <begin position="71"/>
        <end position="84"/>
    </location>
</feature>
<feature type="region of interest" description="Disordered" evidence="1">
    <location>
        <begin position="71"/>
        <end position="145"/>
    </location>
</feature>
<proteinExistence type="predicted"/>
<name>A0A7W4W2X5_9GAMM</name>
<dbReference type="Proteomes" id="UP000537130">
    <property type="component" value="Unassembled WGS sequence"/>
</dbReference>
<protein>
    <submittedName>
        <fullName evidence="2">Uncharacterized protein</fullName>
    </submittedName>
</protein>
<dbReference type="AlphaFoldDB" id="A0A7W4W2X5"/>
<evidence type="ECO:0000256" key="1">
    <source>
        <dbReference type="SAM" id="MobiDB-lite"/>
    </source>
</evidence>
<keyword evidence="3" id="KW-1185">Reference proteome</keyword>
<dbReference type="EMBL" id="JACHWY010000001">
    <property type="protein sequence ID" value="MBB3045912.1"/>
    <property type="molecule type" value="Genomic_DNA"/>
</dbReference>
<feature type="compositionally biased region" description="Low complexity" evidence="1">
    <location>
        <begin position="85"/>
        <end position="109"/>
    </location>
</feature>
<evidence type="ECO:0000313" key="3">
    <source>
        <dbReference type="Proteomes" id="UP000537130"/>
    </source>
</evidence>
<sequence length="319" mass="36506">MENSLDVMSAAAKDIWVDDGKGKRLANMHQSVMDGTYQIQDPSLRRLAETRLELEKQNREIQRQVQAYNAEQKRKQQAQRREMAQRQAEYRAQQQAYQQRQQEVAQARANEQRRLAEARQRAEQERRAQLAREAAERDRLAEEERERQIAERKRIAAERAAAAMRPKPQTGRIRQGRMHVVDKADCDCKGTLTKRNLKVGSCEVASLTVAYDVTHFLGEPLVKGDYKWQAPAGGAKDCLPSSLSLWLKIQNREAFGYVEINPVVPRAGSVSYSGTADSPNWDSFICGYEGDDETQCFDKETAKTLYKKGRISDFELSHR</sequence>
<evidence type="ECO:0000313" key="2">
    <source>
        <dbReference type="EMBL" id="MBB3045912.1"/>
    </source>
</evidence>
<feature type="compositionally biased region" description="Basic and acidic residues" evidence="1">
    <location>
        <begin position="110"/>
        <end position="145"/>
    </location>
</feature>